<proteinExistence type="predicted"/>
<evidence type="ECO:0000313" key="4">
    <source>
        <dbReference type="EMBL" id="QEA06106.1"/>
    </source>
</evidence>
<sequence>MSEKQMTFREAFRADTPWWYRGEMHLAFTLVFTVGVIAYCAVQIEAATAWEWLIVVPIFLFGNYIEWAAHRYILHRPVKGLRMIYKRHVMTHHRFFTHDDLSYHGQRDWRALLFPPFAPVMFVLSAVPLALVIDALWSANAAYIAVITMAGYYLMYEGLHTLSHIEDSPFLDRLPLVNTVRRMHVIHHHPALMQNRNFNLTFPICDALFGTSDLEKGLWGTLFHGMGDEAMRDADRAKYDNYRGGKAPWSAPRDDESDGGTA</sequence>
<dbReference type="GO" id="GO:0016491">
    <property type="term" value="F:oxidoreductase activity"/>
    <property type="evidence" value="ECO:0007669"/>
    <property type="project" value="InterPro"/>
</dbReference>
<keyword evidence="2" id="KW-0812">Transmembrane</keyword>
<keyword evidence="2" id="KW-0472">Membrane</keyword>
<evidence type="ECO:0000256" key="2">
    <source>
        <dbReference type="SAM" id="Phobius"/>
    </source>
</evidence>
<evidence type="ECO:0000256" key="1">
    <source>
        <dbReference type="SAM" id="MobiDB-lite"/>
    </source>
</evidence>
<keyword evidence="2" id="KW-1133">Transmembrane helix</keyword>
<reference evidence="4" key="1">
    <citation type="submission" date="2019-06" db="EMBL/GenBank/DDBJ databases">
        <authorList>
            <person name="Murdoch R.W."/>
            <person name="Fathepure B."/>
        </authorList>
    </citation>
    <scope>NUCLEOTIDE SEQUENCE</scope>
</reference>
<dbReference type="InterPro" id="IPR006694">
    <property type="entry name" value="Fatty_acid_hydroxylase"/>
</dbReference>
<dbReference type="AlphaFoldDB" id="A0A5B8RBN4"/>
<accession>A0A5B8RBN4</accession>
<feature type="transmembrane region" description="Helical" evidence="2">
    <location>
        <begin position="26"/>
        <end position="44"/>
    </location>
</feature>
<feature type="transmembrane region" description="Helical" evidence="2">
    <location>
        <begin position="111"/>
        <end position="131"/>
    </location>
</feature>
<gene>
    <name evidence="4" type="ORF">KBTEX_02435</name>
</gene>
<protein>
    <recommendedName>
        <fullName evidence="3">Fatty acid hydroxylase domain-containing protein</fullName>
    </recommendedName>
</protein>
<feature type="transmembrane region" description="Helical" evidence="2">
    <location>
        <begin position="137"/>
        <end position="155"/>
    </location>
</feature>
<feature type="domain" description="Fatty acid hydroxylase" evidence="3">
    <location>
        <begin position="58"/>
        <end position="211"/>
    </location>
</feature>
<organism evidence="4">
    <name type="scientific">uncultured organism</name>
    <dbReference type="NCBI Taxonomy" id="155900"/>
    <lineage>
        <taxon>unclassified sequences</taxon>
        <taxon>environmental samples</taxon>
    </lineage>
</organism>
<evidence type="ECO:0000259" key="3">
    <source>
        <dbReference type="Pfam" id="PF04116"/>
    </source>
</evidence>
<feature type="region of interest" description="Disordered" evidence="1">
    <location>
        <begin position="241"/>
        <end position="262"/>
    </location>
</feature>
<dbReference type="GO" id="GO:0008610">
    <property type="term" value="P:lipid biosynthetic process"/>
    <property type="evidence" value="ECO:0007669"/>
    <property type="project" value="InterPro"/>
</dbReference>
<name>A0A5B8RBN4_9ZZZZ</name>
<dbReference type="Pfam" id="PF04116">
    <property type="entry name" value="FA_hydroxylase"/>
    <property type="match status" value="1"/>
</dbReference>
<dbReference type="EMBL" id="MN079125">
    <property type="protein sequence ID" value="QEA06106.1"/>
    <property type="molecule type" value="Genomic_DNA"/>
</dbReference>
<feature type="transmembrane region" description="Helical" evidence="2">
    <location>
        <begin position="50"/>
        <end position="69"/>
    </location>
</feature>
<dbReference type="GO" id="GO:0005506">
    <property type="term" value="F:iron ion binding"/>
    <property type="evidence" value="ECO:0007669"/>
    <property type="project" value="InterPro"/>
</dbReference>